<name>A0A4S3JMQ8_9EURO</name>
<dbReference type="GO" id="GO:0005634">
    <property type="term" value="C:nucleus"/>
    <property type="evidence" value="ECO:0007669"/>
    <property type="project" value="TreeGrafter"/>
</dbReference>
<keyword evidence="2" id="KW-0521">NADP</keyword>
<dbReference type="VEuPathDB" id="FungiDB:EYZ11_003816"/>
<dbReference type="Gene3D" id="3.40.50.720">
    <property type="entry name" value="NAD(P)-binding Rossmann-like Domain"/>
    <property type="match status" value="1"/>
</dbReference>
<dbReference type="EMBL" id="SOSA01000102">
    <property type="protein sequence ID" value="THC96710.1"/>
    <property type="molecule type" value="Genomic_DNA"/>
</dbReference>
<evidence type="ECO:0000313" key="4">
    <source>
        <dbReference type="EMBL" id="KAA8650832.1"/>
    </source>
</evidence>
<dbReference type="RefSeq" id="XP_033430193.1">
    <property type="nucleotide sequence ID" value="XM_033568198.1"/>
</dbReference>
<accession>A0A4S3JMQ8</accession>
<dbReference type="STRING" id="1220188.A0A4S3JMQ8"/>
<dbReference type="InterPro" id="IPR036291">
    <property type="entry name" value="NAD(P)-bd_dom_sf"/>
</dbReference>
<comment type="caution">
    <text evidence="5">The sequence shown here is derived from an EMBL/GenBank/DDBJ whole genome shotgun (WGS) entry which is preliminary data.</text>
</comment>
<protein>
    <recommendedName>
        <fullName evidence="3">NmrA-like domain-containing protein</fullName>
    </recommendedName>
</protein>
<evidence type="ECO:0000256" key="1">
    <source>
        <dbReference type="ARBA" id="ARBA00006328"/>
    </source>
</evidence>
<dbReference type="EMBL" id="QUQM01000001">
    <property type="protein sequence ID" value="KAA8650832.1"/>
    <property type="molecule type" value="Genomic_DNA"/>
</dbReference>
<dbReference type="GeneID" id="54326223"/>
<evidence type="ECO:0000259" key="3">
    <source>
        <dbReference type="Pfam" id="PF05368"/>
    </source>
</evidence>
<dbReference type="InterPro" id="IPR051164">
    <property type="entry name" value="NmrA-like_oxidored"/>
</dbReference>
<evidence type="ECO:0000313" key="6">
    <source>
        <dbReference type="Proteomes" id="UP000308092"/>
    </source>
</evidence>
<dbReference type="SUPFAM" id="SSF51735">
    <property type="entry name" value="NAD(P)-binding Rossmann-fold domains"/>
    <property type="match status" value="1"/>
</dbReference>
<evidence type="ECO:0000313" key="5">
    <source>
        <dbReference type="EMBL" id="THC96710.1"/>
    </source>
</evidence>
<dbReference type="Pfam" id="PF05368">
    <property type="entry name" value="NmrA"/>
    <property type="match status" value="1"/>
</dbReference>
<dbReference type="CDD" id="cd05251">
    <property type="entry name" value="NmrA_like_SDR_a"/>
    <property type="match status" value="1"/>
</dbReference>
<gene>
    <name evidence="4" type="ORF">ATNIH1004_003521</name>
    <name evidence="5" type="ORF">EYZ11_003816</name>
</gene>
<dbReference type="OrthoDB" id="3358371at2759"/>
<dbReference type="PANTHER" id="PTHR42748:SF11">
    <property type="entry name" value="NMRA-LIKE DOMAIN-CONTAINING PROTEIN"/>
    <property type="match status" value="1"/>
</dbReference>
<dbReference type="InterPro" id="IPR008030">
    <property type="entry name" value="NmrA-like"/>
</dbReference>
<dbReference type="Gene3D" id="3.90.25.10">
    <property type="entry name" value="UDP-galactose 4-epimerase, domain 1"/>
    <property type="match status" value="1"/>
</dbReference>
<comment type="similarity">
    <text evidence="1">Belongs to the NmrA-type oxidoreductase family.</text>
</comment>
<dbReference type="PANTHER" id="PTHR42748">
    <property type="entry name" value="NITROGEN METABOLITE REPRESSION PROTEIN NMRA FAMILY MEMBER"/>
    <property type="match status" value="1"/>
</dbReference>
<feature type="domain" description="NmrA-like" evidence="3">
    <location>
        <begin position="2"/>
        <end position="302"/>
    </location>
</feature>
<proteinExistence type="inferred from homology"/>
<reference evidence="5 6" key="1">
    <citation type="submission" date="2019-03" db="EMBL/GenBank/DDBJ databases">
        <title>The genome sequence of a newly discovered highly antifungal drug resistant Aspergillus species, Aspergillus tanneri NIH 1004.</title>
        <authorList>
            <person name="Mounaud S."/>
            <person name="Singh I."/>
            <person name="Joardar V."/>
            <person name="Pakala S."/>
            <person name="Pakala S."/>
            <person name="Venepally P."/>
            <person name="Hoover J."/>
            <person name="Nierman W."/>
            <person name="Chung J."/>
            <person name="Losada L."/>
        </authorList>
    </citation>
    <scope>NUCLEOTIDE SEQUENCE [LARGE SCALE GENOMIC DNA]</scope>
    <source>
        <strain evidence="5 6">NIH1004</strain>
    </source>
</reference>
<evidence type="ECO:0000256" key="2">
    <source>
        <dbReference type="ARBA" id="ARBA00022857"/>
    </source>
</evidence>
<evidence type="ECO:0000313" key="7">
    <source>
        <dbReference type="Proteomes" id="UP000324241"/>
    </source>
</evidence>
<dbReference type="Proteomes" id="UP000324241">
    <property type="component" value="Unassembled WGS sequence"/>
</dbReference>
<dbReference type="AlphaFoldDB" id="A0A4S3JMQ8"/>
<keyword evidence="6" id="KW-1185">Reference proteome</keyword>
<organism evidence="5 6">
    <name type="scientific">Aspergillus tanneri</name>
    <dbReference type="NCBI Taxonomy" id="1220188"/>
    <lineage>
        <taxon>Eukaryota</taxon>
        <taxon>Fungi</taxon>
        <taxon>Dikarya</taxon>
        <taxon>Ascomycota</taxon>
        <taxon>Pezizomycotina</taxon>
        <taxon>Eurotiomycetes</taxon>
        <taxon>Eurotiomycetidae</taxon>
        <taxon>Eurotiales</taxon>
        <taxon>Aspergillaceae</taxon>
        <taxon>Aspergillus</taxon>
        <taxon>Aspergillus subgen. Circumdati</taxon>
    </lineage>
</organism>
<dbReference type="Proteomes" id="UP000308092">
    <property type="component" value="Unassembled WGS sequence"/>
</dbReference>
<sequence length="309" mass="34301">MSNLVVITNATSQQGRSVISAIQSDPVLRNQYILRGTSRDPTQPAAKTLSTQGVEMVHADVTDTASLRAAFTNAHVIFACTITTYNGNTYEHEVVQGRALVDAAVDMNVPYYIFSTLPSILAESNGALTNGVHFDGKEEVERYIRTLPIRSAFIAPGCFMSNFSRSLAPRMRDDGTYALSLFVRPDTQLPLLDTEGDMGKWVAAVLADFEKYEGKVICAATRMYTILEIAETIGRVVGKTVVYNQMPKEVWEEFLPEEMGPHLSDMFQFIQDYGYFGNGTQEKVAWGAQQARGKLVTFEEYLRAHPLSL</sequence>
<reference evidence="4 7" key="2">
    <citation type="submission" date="2019-08" db="EMBL/GenBank/DDBJ databases">
        <title>The genome sequence of a newly discovered highly antifungal drug resistant Aspergillus species, Aspergillus tanneri NIH 1004.</title>
        <authorList>
            <person name="Mounaud S."/>
            <person name="Singh I."/>
            <person name="Joardar V."/>
            <person name="Pakala S."/>
            <person name="Pakala S."/>
            <person name="Venepally P."/>
            <person name="Chung J.K."/>
            <person name="Losada L."/>
            <person name="Nierman W.C."/>
        </authorList>
    </citation>
    <scope>NUCLEOTIDE SEQUENCE [LARGE SCALE GENOMIC DNA]</scope>
    <source>
        <strain evidence="4 7">NIH1004</strain>
    </source>
</reference>